<dbReference type="InterPro" id="IPR036236">
    <property type="entry name" value="Znf_C2H2_sf"/>
</dbReference>
<dbReference type="InterPro" id="IPR013087">
    <property type="entry name" value="Znf_C2H2_type"/>
</dbReference>
<evidence type="ECO:0000259" key="2">
    <source>
        <dbReference type="SMART" id="SM00355"/>
    </source>
</evidence>
<feature type="domain" description="C2H2-type" evidence="2">
    <location>
        <begin position="93"/>
        <end position="116"/>
    </location>
</feature>
<proteinExistence type="predicted"/>
<dbReference type="OMA" id="RSYTCGF"/>
<dbReference type="VEuPathDB" id="VectorBase:HLOH_042921"/>
<dbReference type="SUPFAM" id="SSF57667">
    <property type="entry name" value="beta-beta-alpha zinc fingers"/>
    <property type="match status" value="1"/>
</dbReference>
<feature type="region of interest" description="Disordered" evidence="1">
    <location>
        <begin position="221"/>
        <end position="251"/>
    </location>
</feature>
<dbReference type="Gene3D" id="3.30.160.60">
    <property type="entry name" value="Classic Zinc Finger"/>
    <property type="match status" value="1"/>
</dbReference>
<protein>
    <recommendedName>
        <fullName evidence="2">C2H2-type domain-containing protein</fullName>
    </recommendedName>
</protein>
<evidence type="ECO:0000256" key="1">
    <source>
        <dbReference type="SAM" id="MobiDB-lite"/>
    </source>
</evidence>
<accession>A0A9J6FVZ2</accession>
<sequence>MASSTVVPESLFRCPECLAVMPSCAAIVSHCQRMHRDVYTVARCCGELFFSRGSYHKHCSLRHPNAFVCSQCKTAFPSGAQLKLHQLAYVKTYTCPMCGQREGKLSKLMGHVEIAHSVILDQRYVLVDIRPRSATEENRLEKRRSVMRKIFDLTVPCCRTNQEASTVLETFFASGRFERSYTCGFGSEDAYREPFVEPDGNAIDSDPAVAETREEEDAAARTSMEETGESAISFFDGSAGDERRSRPTTPEPVFALKRFLDSVLAMTANAADRS</sequence>
<feature type="domain" description="C2H2-type" evidence="2">
    <location>
        <begin position="67"/>
        <end position="87"/>
    </location>
</feature>
<name>A0A9J6FVZ2_HAELO</name>
<reference evidence="3 4" key="1">
    <citation type="journal article" date="2020" name="Cell">
        <title>Large-Scale Comparative Analyses of Tick Genomes Elucidate Their Genetic Diversity and Vector Capacities.</title>
        <authorList>
            <consortium name="Tick Genome and Microbiome Consortium (TIGMIC)"/>
            <person name="Jia N."/>
            <person name="Wang J."/>
            <person name="Shi W."/>
            <person name="Du L."/>
            <person name="Sun Y."/>
            <person name="Zhan W."/>
            <person name="Jiang J.F."/>
            <person name="Wang Q."/>
            <person name="Zhang B."/>
            <person name="Ji P."/>
            <person name="Bell-Sakyi L."/>
            <person name="Cui X.M."/>
            <person name="Yuan T.T."/>
            <person name="Jiang B.G."/>
            <person name="Yang W.F."/>
            <person name="Lam T.T."/>
            <person name="Chang Q.C."/>
            <person name="Ding S.J."/>
            <person name="Wang X.J."/>
            <person name="Zhu J.G."/>
            <person name="Ruan X.D."/>
            <person name="Zhao L."/>
            <person name="Wei J.T."/>
            <person name="Ye R.Z."/>
            <person name="Que T.C."/>
            <person name="Du C.H."/>
            <person name="Zhou Y.H."/>
            <person name="Cheng J.X."/>
            <person name="Dai P.F."/>
            <person name="Guo W.B."/>
            <person name="Han X.H."/>
            <person name="Huang E.J."/>
            <person name="Li L.F."/>
            <person name="Wei W."/>
            <person name="Gao Y.C."/>
            <person name="Liu J.Z."/>
            <person name="Shao H.Z."/>
            <person name="Wang X."/>
            <person name="Wang C.C."/>
            <person name="Yang T.C."/>
            <person name="Huo Q.B."/>
            <person name="Li W."/>
            <person name="Chen H.Y."/>
            <person name="Chen S.E."/>
            <person name="Zhou L.G."/>
            <person name="Ni X.B."/>
            <person name="Tian J.H."/>
            <person name="Sheng Y."/>
            <person name="Liu T."/>
            <person name="Pan Y.S."/>
            <person name="Xia L.Y."/>
            <person name="Li J."/>
            <person name="Zhao F."/>
            <person name="Cao W.C."/>
        </authorList>
    </citation>
    <scope>NUCLEOTIDE SEQUENCE [LARGE SCALE GENOMIC DNA]</scope>
    <source>
        <strain evidence="3">HaeL-2018</strain>
    </source>
</reference>
<dbReference type="Proteomes" id="UP000821853">
    <property type="component" value="Chromosome 2"/>
</dbReference>
<comment type="caution">
    <text evidence="3">The sequence shown here is derived from an EMBL/GenBank/DDBJ whole genome shotgun (WGS) entry which is preliminary data.</text>
</comment>
<organism evidence="3 4">
    <name type="scientific">Haemaphysalis longicornis</name>
    <name type="common">Bush tick</name>
    <dbReference type="NCBI Taxonomy" id="44386"/>
    <lineage>
        <taxon>Eukaryota</taxon>
        <taxon>Metazoa</taxon>
        <taxon>Ecdysozoa</taxon>
        <taxon>Arthropoda</taxon>
        <taxon>Chelicerata</taxon>
        <taxon>Arachnida</taxon>
        <taxon>Acari</taxon>
        <taxon>Parasitiformes</taxon>
        <taxon>Ixodida</taxon>
        <taxon>Ixodoidea</taxon>
        <taxon>Ixodidae</taxon>
        <taxon>Haemaphysalinae</taxon>
        <taxon>Haemaphysalis</taxon>
    </lineage>
</organism>
<feature type="domain" description="C2H2-type" evidence="2">
    <location>
        <begin position="12"/>
        <end position="35"/>
    </location>
</feature>
<dbReference type="OrthoDB" id="8856548at2759"/>
<dbReference type="AlphaFoldDB" id="A0A9J6FVZ2"/>
<dbReference type="EMBL" id="JABSTR010000004">
    <property type="protein sequence ID" value="KAH9366497.1"/>
    <property type="molecule type" value="Genomic_DNA"/>
</dbReference>
<evidence type="ECO:0000313" key="3">
    <source>
        <dbReference type="EMBL" id="KAH9366497.1"/>
    </source>
</evidence>
<dbReference type="SMART" id="SM00355">
    <property type="entry name" value="ZnF_C2H2"/>
    <property type="match status" value="3"/>
</dbReference>
<gene>
    <name evidence="3" type="ORF">HPB48_018088</name>
</gene>
<keyword evidence="4" id="KW-1185">Reference proteome</keyword>
<evidence type="ECO:0000313" key="4">
    <source>
        <dbReference type="Proteomes" id="UP000821853"/>
    </source>
</evidence>